<evidence type="ECO:0000256" key="6">
    <source>
        <dbReference type="ARBA" id="ARBA00023034"/>
    </source>
</evidence>
<name>A0A7M7T6D7_NASVI</name>
<dbReference type="GO" id="GO:0006886">
    <property type="term" value="P:intracellular protein transport"/>
    <property type="evidence" value="ECO:0007669"/>
    <property type="project" value="InterPro"/>
</dbReference>
<dbReference type="GO" id="GO:0005795">
    <property type="term" value="C:Golgi stack"/>
    <property type="evidence" value="ECO:0007669"/>
    <property type="project" value="TreeGrafter"/>
</dbReference>
<dbReference type="GO" id="GO:0006888">
    <property type="term" value="P:endoplasmic reticulum to Golgi vesicle-mediated transport"/>
    <property type="evidence" value="ECO:0007669"/>
    <property type="project" value="TreeGrafter"/>
</dbReference>
<dbReference type="FunCoup" id="A0A7M7T6D7">
    <property type="interactions" value="1981"/>
</dbReference>
<evidence type="ECO:0000313" key="14">
    <source>
        <dbReference type="Proteomes" id="UP000002358"/>
    </source>
</evidence>
<dbReference type="GO" id="GO:0000139">
    <property type="term" value="C:Golgi membrane"/>
    <property type="evidence" value="ECO:0007669"/>
    <property type="project" value="InterPro"/>
</dbReference>
<feature type="domain" description="Uso1/p115-like vesicle tethering protein C-terminal" evidence="12">
    <location>
        <begin position="688"/>
        <end position="838"/>
    </location>
</feature>
<dbReference type="PANTHER" id="PTHR10013">
    <property type="entry name" value="GENERAL VESICULAR TRANSPORT FACTOR P115"/>
    <property type="match status" value="1"/>
</dbReference>
<evidence type="ECO:0000256" key="8">
    <source>
        <dbReference type="ARBA" id="ARBA00023136"/>
    </source>
</evidence>
<dbReference type="InterPro" id="IPR011989">
    <property type="entry name" value="ARM-like"/>
</dbReference>
<evidence type="ECO:0000256" key="5">
    <source>
        <dbReference type="ARBA" id="ARBA00022737"/>
    </source>
</evidence>
<evidence type="ECO:0000256" key="7">
    <source>
        <dbReference type="ARBA" id="ARBA00023054"/>
    </source>
</evidence>
<dbReference type="InterPro" id="IPR006953">
    <property type="entry name" value="Vesicle_Uso1_P115_head"/>
</dbReference>
<keyword evidence="8" id="KW-0472">Membrane</keyword>
<proteinExistence type="predicted"/>
<evidence type="ECO:0000256" key="9">
    <source>
        <dbReference type="SAM" id="Coils"/>
    </source>
</evidence>
<dbReference type="EnsemblMetazoa" id="XM_032601425">
    <property type="protein sequence ID" value="XP_032457316"/>
    <property type="gene ID" value="LOC100114692"/>
</dbReference>
<dbReference type="GO" id="GO:0005783">
    <property type="term" value="C:endoplasmic reticulum"/>
    <property type="evidence" value="ECO:0007669"/>
    <property type="project" value="TreeGrafter"/>
</dbReference>
<evidence type="ECO:0000256" key="1">
    <source>
        <dbReference type="ARBA" id="ARBA00004184"/>
    </source>
</evidence>
<feature type="region of interest" description="Disordered" evidence="10">
    <location>
        <begin position="822"/>
        <end position="844"/>
    </location>
</feature>
<dbReference type="GO" id="GO:0012507">
    <property type="term" value="C:ER to Golgi transport vesicle membrane"/>
    <property type="evidence" value="ECO:0007669"/>
    <property type="project" value="TreeGrafter"/>
</dbReference>
<dbReference type="Proteomes" id="UP000002358">
    <property type="component" value="Unassembled WGS sequence"/>
</dbReference>
<dbReference type="PANTHER" id="PTHR10013:SF0">
    <property type="entry name" value="GENERAL VESICULAR TRANSPORT FACTOR P115"/>
    <property type="match status" value="1"/>
</dbReference>
<comment type="subcellular location">
    <subcellularLocation>
        <location evidence="2">Cytoplasm</location>
    </subcellularLocation>
    <subcellularLocation>
        <location evidence="1">Endomembrane system</location>
        <topology evidence="1">Peripheral membrane protein</topology>
    </subcellularLocation>
    <subcellularLocation>
        <location evidence="3">Golgi apparatus</location>
    </subcellularLocation>
</comment>
<keyword evidence="14" id="KW-1185">Reference proteome</keyword>
<feature type="coiled-coil region" evidence="9">
    <location>
        <begin position="677"/>
        <end position="796"/>
    </location>
</feature>
<dbReference type="SUPFAM" id="SSF48371">
    <property type="entry name" value="ARM repeat"/>
    <property type="match status" value="1"/>
</dbReference>
<dbReference type="InParanoid" id="A0A7M7T6D7"/>
<evidence type="ECO:0000259" key="12">
    <source>
        <dbReference type="Pfam" id="PF04871"/>
    </source>
</evidence>
<feature type="region of interest" description="Disordered" evidence="10">
    <location>
        <begin position="1"/>
        <end position="25"/>
    </location>
</feature>
<dbReference type="Pfam" id="PF04869">
    <property type="entry name" value="Uso1_p115_head"/>
    <property type="match status" value="1"/>
</dbReference>
<evidence type="ECO:0000256" key="2">
    <source>
        <dbReference type="ARBA" id="ARBA00004496"/>
    </source>
</evidence>
<dbReference type="Pfam" id="PF04871">
    <property type="entry name" value="Uso1_p115_C"/>
    <property type="match status" value="1"/>
</dbReference>
<feature type="domain" description="Vesicle tethering protein Uso1/P115-like head" evidence="11">
    <location>
        <begin position="356"/>
        <end position="640"/>
    </location>
</feature>
<evidence type="ECO:0000256" key="10">
    <source>
        <dbReference type="SAM" id="MobiDB-lite"/>
    </source>
</evidence>
<reference evidence="13" key="1">
    <citation type="submission" date="2021-01" db="UniProtKB">
        <authorList>
            <consortium name="EnsemblMetazoa"/>
        </authorList>
    </citation>
    <scope>IDENTIFICATION</scope>
</reference>
<dbReference type="Gene3D" id="1.25.10.10">
    <property type="entry name" value="Leucine-rich Repeat Variant"/>
    <property type="match status" value="1"/>
</dbReference>
<dbReference type="SMR" id="A0A7M7T6D7"/>
<dbReference type="CTD" id="31698"/>
<dbReference type="GO" id="GO:0048280">
    <property type="term" value="P:vesicle fusion with Golgi apparatus"/>
    <property type="evidence" value="ECO:0007669"/>
    <property type="project" value="InterPro"/>
</dbReference>
<dbReference type="Pfam" id="PF18770">
    <property type="entry name" value="Arm_vescicular"/>
    <property type="match status" value="1"/>
</dbReference>
<feature type="compositionally biased region" description="Acidic residues" evidence="10">
    <location>
        <begin position="828"/>
        <end position="844"/>
    </location>
</feature>
<dbReference type="RefSeq" id="XP_032457316.1">
    <property type="nucleotide sequence ID" value="XM_032601425.1"/>
</dbReference>
<dbReference type="KEGG" id="nvi:100114692"/>
<dbReference type="InterPro" id="IPR024095">
    <property type="entry name" value="Vesicle_P115"/>
</dbReference>
<evidence type="ECO:0000259" key="11">
    <source>
        <dbReference type="Pfam" id="PF04869"/>
    </source>
</evidence>
<keyword evidence="4" id="KW-0963">Cytoplasm</keyword>
<sequence>MEYFKSGLKSVLGAPTPDNQPSGADTVDRLVNRVQSSTLLDDRRDACRALKALSRTYRIEVGAHGMDALKQVLEMDKTDCEIVGLALDTLCNITSPEAFDEEVEKHGPKHQIGEQFTEILIKNHETVSQILRFLEEFDFRVRWPALKLLSNLLANKPKDIQEIILVSPMGVSKLMDMLSDSREIIRNDVLLLLIHLTKGNTNIQKIVAFENAFDRIYDVIIQEGGVDGGIVVEDCLLLMVNLLRGNYSNQNFFKEGNYIQKLTPIFQLSALPVNASEDNLFLGWSPQKVSNVHCMVQVIRALVAPSGPAQSVSACQTVMNKCGLLQALCDILMISGVPADILTETISAVAEVIRGNPNNQEFLGNVMAPSSPPRPAIVVLLMSMVNEKQPFLLRCAVLYCFQCFLYKNETRQQQLVQTLLPEGNESPTLTTGQLLCGGLFSPDPLSNWFSTVALSHALIDNVNQKEQLLRVLLATNIGTTPVTLMQQCVMLLQQNNKIQSKLGLLMLLCRWTSYSPVAVKTFLSINSSISYLIALLSSHENNDDHQEILLQSMCAFLIAICVHFNDDNVPNYSKVKLCNLIENRIGLEKFQDNIGGITRHEVYSRSLKHPQSSAKDPSEVLLDHEFCRLLKTLEGVVLKSVLDYSSSNNGKEQSLLVSDSEATAPYKEVIRQQDLQIQILNTTVTNLTKEKEILQQQVSELKAEVDSLTDQTKILRAAQISYSEDKIPQTISNNVASSNEELEKYKNQISDLEKRLSESLTLIQELQSKTVDSKTTTDLENRLKQQTKEFENLKKDQDDLLVLLTDQDNKLIMYKERLIALGEKVDSDESSGEQDTDDQPESSN</sequence>
<accession>A0A7M7T6D7</accession>
<keyword evidence="5" id="KW-0677">Repeat</keyword>
<dbReference type="InterPro" id="IPR006955">
    <property type="entry name" value="Uso1_p115_C"/>
</dbReference>
<dbReference type="AlphaFoldDB" id="A0A7M7T6D7"/>
<evidence type="ECO:0000256" key="4">
    <source>
        <dbReference type="ARBA" id="ARBA00022490"/>
    </source>
</evidence>
<dbReference type="GO" id="GO:0045056">
    <property type="term" value="P:transcytosis"/>
    <property type="evidence" value="ECO:0007669"/>
    <property type="project" value="TreeGrafter"/>
</dbReference>
<organism evidence="13 14">
    <name type="scientific">Nasonia vitripennis</name>
    <name type="common">Parasitic wasp</name>
    <dbReference type="NCBI Taxonomy" id="7425"/>
    <lineage>
        <taxon>Eukaryota</taxon>
        <taxon>Metazoa</taxon>
        <taxon>Ecdysozoa</taxon>
        <taxon>Arthropoda</taxon>
        <taxon>Hexapoda</taxon>
        <taxon>Insecta</taxon>
        <taxon>Pterygota</taxon>
        <taxon>Neoptera</taxon>
        <taxon>Endopterygota</taxon>
        <taxon>Hymenoptera</taxon>
        <taxon>Apocrita</taxon>
        <taxon>Proctotrupomorpha</taxon>
        <taxon>Chalcidoidea</taxon>
        <taxon>Pteromalidae</taxon>
        <taxon>Pteromalinae</taxon>
        <taxon>Nasonia</taxon>
    </lineage>
</organism>
<evidence type="ECO:0000313" key="13">
    <source>
        <dbReference type="EnsemblMetazoa" id="XP_031777476"/>
    </source>
</evidence>
<evidence type="ECO:0000256" key="3">
    <source>
        <dbReference type="ARBA" id="ARBA00004555"/>
    </source>
</evidence>
<dbReference type="RefSeq" id="XP_031777476.1">
    <property type="nucleotide sequence ID" value="XM_031921616.1"/>
</dbReference>
<dbReference type="GO" id="GO:0048211">
    <property type="term" value="P:Golgi vesicle docking"/>
    <property type="evidence" value="ECO:0007669"/>
    <property type="project" value="TreeGrafter"/>
</dbReference>
<dbReference type="FunFam" id="1.25.10.10:FF:000394">
    <property type="entry name" value="general vesicular transport factor p115"/>
    <property type="match status" value="1"/>
</dbReference>
<dbReference type="EnsemblMetazoa" id="XM_031921616">
    <property type="protein sequence ID" value="XP_031777476"/>
    <property type="gene ID" value="LOC100114692"/>
</dbReference>
<dbReference type="GeneID" id="100114692"/>
<dbReference type="InterPro" id="IPR041209">
    <property type="entry name" value="P115_Arm_rpt"/>
</dbReference>
<protein>
    <recommendedName>
        <fullName evidence="15">General vesicular transport factor p115</fullName>
    </recommendedName>
</protein>
<dbReference type="InterPro" id="IPR016024">
    <property type="entry name" value="ARM-type_fold"/>
</dbReference>
<keyword evidence="6" id="KW-0333">Golgi apparatus</keyword>
<dbReference type="OrthoDB" id="198977at2759"/>
<keyword evidence="7 9" id="KW-0175">Coiled coil</keyword>
<evidence type="ECO:0008006" key="15">
    <source>
        <dbReference type="Google" id="ProtNLM"/>
    </source>
</evidence>